<feature type="domain" description="T-SNARE coiled-coil homology" evidence="4">
    <location>
        <begin position="282"/>
        <end position="334"/>
    </location>
</feature>
<dbReference type="CDD" id="cd15847">
    <property type="entry name" value="SNARE_syntaxin7_like"/>
    <property type="match status" value="1"/>
</dbReference>
<dbReference type="GO" id="GO:0031201">
    <property type="term" value="C:SNARE complex"/>
    <property type="evidence" value="ECO:0007669"/>
    <property type="project" value="TreeGrafter"/>
</dbReference>
<proteinExistence type="predicted"/>
<feature type="region of interest" description="Disordered" evidence="3">
    <location>
        <begin position="160"/>
        <end position="247"/>
    </location>
</feature>
<dbReference type="AlphaFoldDB" id="A0A5C6PJA7"/>
<feature type="compositionally biased region" description="Acidic residues" evidence="3">
    <location>
        <begin position="358"/>
        <end position="377"/>
    </location>
</feature>
<dbReference type="Gene3D" id="1.20.5.110">
    <property type="match status" value="1"/>
</dbReference>
<dbReference type="Proteomes" id="UP000324091">
    <property type="component" value="Chromosome 10"/>
</dbReference>
<feature type="region of interest" description="Disordered" evidence="3">
    <location>
        <begin position="343"/>
        <end position="385"/>
    </location>
</feature>
<dbReference type="PROSITE" id="PS50192">
    <property type="entry name" value="T_SNARE"/>
    <property type="match status" value="1"/>
</dbReference>
<name>A0A5C6PJA7_9TELE</name>
<feature type="coiled-coil region" evidence="2">
    <location>
        <begin position="310"/>
        <end position="337"/>
    </location>
</feature>
<dbReference type="EMBL" id="RHFK02000002">
    <property type="protein sequence ID" value="TWW79884.1"/>
    <property type="molecule type" value="Genomic_DNA"/>
</dbReference>
<dbReference type="GO" id="GO:0006906">
    <property type="term" value="P:vesicle fusion"/>
    <property type="evidence" value="ECO:0007669"/>
    <property type="project" value="TreeGrafter"/>
</dbReference>
<feature type="compositionally biased region" description="Basic and acidic residues" evidence="3">
    <location>
        <begin position="161"/>
        <end position="172"/>
    </location>
</feature>
<feature type="region of interest" description="Disordered" evidence="3">
    <location>
        <begin position="37"/>
        <end position="73"/>
    </location>
</feature>
<accession>A0A5C6PJA7</accession>
<evidence type="ECO:0000256" key="3">
    <source>
        <dbReference type="SAM" id="MobiDB-lite"/>
    </source>
</evidence>
<comment type="caution">
    <text evidence="5">The sequence shown here is derived from an EMBL/GenBank/DDBJ whole genome shotgun (WGS) entry which is preliminary data.</text>
</comment>
<dbReference type="InterPro" id="IPR006011">
    <property type="entry name" value="Syntaxin_N"/>
</dbReference>
<reference evidence="5 6" key="1">
    <citation type="submission" date="2019-04" db="EMBL/GenBank/DDBJ databases">
        <title>Chromosome genome assembly for Takifugu flavidus.</title>
        <authorList>
            <person name="Xiao S."/>
        </authorList>
    </citation>
    <scope>NUCLEOTIDE SEQUENCE [LARGE SCALE GENOMIC DNA]</scope>
    <source>
        <strain evidence="5">HTHZ2018</strain>
        <tissue evidence="5">Muscle</tissue>
    </source>
</reference>
<dbReference type="Gene3D" id="1.20.58.70">
    <property type="match status" value="1"/>
</dbReference>
<dbReference type="SMART" id="SM00397">
    <property type="entry name" value="t_SNARE"/>
    <property type="match status" value="1"/>
</dbReference>
<dbReference type="SUPFAM" id="SSF58038">
    <property type="entry name" value="SNARE fusion complex"/>
    <property type="match status" value="1"/>
</dbReference>
<keyword evidence="6" id="KW-1185">Reference proteome</keyword>
<dbReference type="GO" id="GO:0008021">
    <property type="term" value="C:synaptic vesicle"/>
    <property type="evidence" value="ECO:0007669"/>
    <property type="project" value="TreeGrafter"/>
</dbReference>
<evidence type="ECO:0000259" key="4">
    <source>
        <dbReference type="PROSITE" id="PS50192"/>
    </source>
</evidence>
<dbReference type="InterPro" id="IPR000727">
    <property type="entry name" value="T_SNARE_dom"/>
</dbReference>
<sequence>MVSSSSRQDRLRLSRLKTELSESVQHYGDLQKKIAERSRALLPSAQTDNRKTPPTQPMDDSPLFGGAGGPEESDQAFFSEISEHDIEVLHQREEALVQIEVQFGPTSSTLENWTVVMTFISTRANRNSGRQGNTGNSLFFRLRADSKSVGFRLGDWVEQSRNAEPRGKDVNPRNRTVPLTAGRSDRKGLTGDEADDVAEQTGDEQQRSRGQAEKSGPGEQTGNRNTEAEVVVRDRKQQKNNLAKTESAGEAYKQGHVGNKLQLCLQVSGVELTGWEWLAGRVEQRQRDMLDVSQIMKELTTIVHEQGDTIDSIEDYIQNASSNVDSANQELTKANEYQKSWMKNKKSVQKKLKNNSSPDDDDDDDDDDNDDDDDDAEERLSCSSD</sequence>
<feature type="compositionally biased region" description="Basic residues" evidence="3">
    <location>
        <begin position="343"/>
        <end position="353"/>
    </location>
</feature>
<gene>
    <name evidence="5" type="ORF">D4764_10G0009140</name>
</gene>
<evidence type="ECO:0000313" key="6">
    <source>
        <dbReference type="Proteomes" id="UP000324091"/>
    </source>
</evidence>
<dbReference type="PANTHER" id="PTHR19957">
    <property type="entry name" value="SYNTAXIN"/>
    <property type="match status" value="1"/>
</dbReference>
<evidence type="ECO:0000256" key="2">
    <source>
        <dbReference type="SAM" id="Coils"/>
    </source>
</evidence>
<keyword evidence="1 2" id="KW-0175">Coiled coil</keyword>
<dbReference type="Pfam" id="PF14523">
    <property type="entry name" value="Syntaxin_2"/>
    <property type="match status" value="1"/>
</dbReference>
<organism evidence="5 6">
    <name type="scientific">Takifugu flavidus</name>
    <name type="common">sansaifugu</name>
    <dbReference type="NCBI Taxonomy" id="433684"/>
    <lineage>
        <taxon>Eukaryota</taxon>
        <taxon>Metazoa</taxon>
        <taxon>Chordata</taxon>
        <taxon>Craniata</taxon>
        <taxon>Vertebrata</taxon>
        <taxon>Euteleostomi</taxon>
        <taxon>Actinopterygii</taxon>
        <taxon>Neopterygii</taxon>
        <taxon>Teleostei</taxon>
        <taxon>Neoteleostei</taxon>
        <taxon>Acanthomorphata</taxon>
        <taxon>Eupercaria</taxon>
        <taxon>Tetraodontiformes</taxon>
        <taxon>Tetradontoidea</taxon>
        <taxon>Tetraodontidae</taxon>
        <taxon>Takifugu</taxon>
    </lineage>
</organism>
<evidence type="ECO:0000313" key="5">
    <source>
        <dbReference type="EMBL" id="TWW79884.1"/>
    </source>
</evidence>
<dbReference type="GO" id="GO:0048278">
    <property type="term" value="P:vesicle docking"/>
    <property type="evidence" value="ECO:0007669"/>
    <property type="project" value="TreeGrafter"/>
</dbReference>
<dbReference type="GO" id="GO:0000149">
    <property type="term" value="F:SNARE binding"/>
    <property type="evidence" value="ECO:0007669"/>
    <property type="project" value="TreeGrafter"/>
</dbReference>
<dbReference type="Pfam" id="PF05739">
    <property type="entry name" value="SNARE"/>
    <property type="match status" value="1"/>
</dbReference>
<evidence type="ECO:0000256" key="1">
    <source>
        <dbReference type="ARBA" id="ARBA00023054"/>
    </source>
</evidence>
<dbReference type="GO" id="GO:0005484">
    <property type="term" value="F:SNAP receptor activity"/>
    <property type="evidence" value="ECO:0007669"/>
    <property type="project" value="TreeGrafter"/>
</dbReference>
<protein>
    <submittedName>
        <fullName evidence="5">t-SNARE domain-containing protein 1</fullName>
    </submittedName>
</protein>
<feature type="compositionally biased region" description="Basic and acidic residues" evidence="3">
    <location>
        <begin position="226"/>
        <end position="237"/>
    </location>
</feature>
<dbReference type="PANTHER" id="PTHR19957:SF212">
    <property type="entry name" value="T-SNARE DOMAIN-CONTAINING PROTEIN 1"/>
    <property type="match status" value="1"/>
</dbReference>
<dbReference type="GO" id="GO:0006886">
    <property type="term" value="P:intracellular protein transport"/>
    <property type="evidence" value="ECO:0007669"/>
    <property type="project" value="TreeGrafter"/>
</dbReference>
<feature type="compositionally biased region" description="Acidic residues" evidence="3">
    <location>
        <begin position="192"/>
        <end position="202"/>
    </location>
</feature>
<dbReference type="InterPro" id="IPR045242">
    <property type="entry name" value="Syntaxin"/>
</dbReference>